<organism evidence="3 4">
    <name type="scientific">Bauldia litoralis</name>
    <dbReference type="NCBI Taxonomy" id="665467"/>
    <lineage>
        <taxon>Bacteria</taxon>
        <taxon>Pseudomonadati</taxon>
        <taxon>Pseudomonadota</taxon>
        <taxon>Alphaproteobacteria</taxon>
        <taxon>Hyphomicrobiales</taxon>
        <taxon>Kaistiaceae</taxon>
        <taxon>Bauldia</taxon>
    </lineage>
</organism>
<feature type="domain" description="NAD-dependent epimerase/dehydratase" evidence="2">
    <location>
        <begin position="9"/>
        <end position="110"/>
    </location>
</feature>
<dbReference type="Gene3D" id="3.40.50.720">
    <property type="entry name" value="NAD(P)-binding Rossmann-like Domain"/>
    <property type="match status" value="1"/>
</dbReference>
<dbReference type="InterPro" id="IPR036291">
    <property type="entry name" value="NAD(P)-bd_dom_sf"/>
</dbReference>
<dbReference type="AlphaFoldDB" id="A0A1G6B4B1"/>
<evidence type="ECO:0000313" key="4">
    <source>
        <dbReference type="Proteomes" id="UP000199071"/>
    </source>
</evidence>
<keyword evidence="1" id="KW-1133">Transmembrane helix</keyword>
<keyword evidence="1" id="KW-0472">Membrane</keyword>
<evidence type="ECO:0000259" key="2">
    <source>
        <dbReference type="Pfam" id="PF01370"/>
    </source>
</evidence>
<accession>A0A1G6B4B1</accession>
<reference evidence="3 4" key="1">
    <citation type="submission" date="2016-10" db="EMBL/GenBank/DDBJ databases">
        <authorList>
            <person name="de Groot N.N."/>
        </authorList>
    </citation>
    <scope>NUCLEOTIDE SEQUENCE [LARGE SCALE GENOMIC DNA]</scope>
    <source>
        <strain evidence="3 4">ATCC 35022</strain>
    </source>
</reference>
<dbReference type="Proteomes" id="UP000199071">
    <property type="component" value="Unassembled WGS sequence"/>
</dbReference>
<evidence type="ECO:0000256" key="1">
    <source>
        <dbReference type="SAM" id="Phobius"/>
    </source>
</evidence>
<name>A0A1G6B4B1_9HYPH</name>
<proteinExistence type="predicted"/>
<evidence type="ECO:0000313" key="3">
    <source>
        <dbReference type="EMBL" id="SDB15455.1"/>
    </source>
</evidence>
<feature type="transmembrane region" description="Helical" evidence="1">
    <location>
        <begin position="326"/>
        <end position="351"/>
    </location>
</feature>
<feature type="transmembrane region" description="Helical" evidence="1">
    <location>
        <begin position="391"/>
        <end position="410"/>
    </location>
</feature>
<dbReference type="InterPro" id="IPR051207">
    <property type="entry name" value="ComplexI_NDUFA9_subunit"/>
</dbReference>
<dbReference type="OrthoDB" id="5377001at2"/>
<feature type="transmembrane region" description="Helical" evidence="1">
    <location>
        <begin position="363"/>
        <end position="385"/>
    </location>
</feature>
<keyword evidence="1" id="KW-0812">Transmembrane</keyword>
<dbReference type="PANTHER" id="PTHR12126">
    <property type="entry name" value="NADH-UBIQUINONE OXIDOREDUCTASE 39 KDA SUBUNIT-RELATED"/>
    <property type="match status" value="1"/>
</dbReference>
<dbReference type="Pfam" id="PF01370">
    <property type="entry name" value="Epimerase"/>
    <property type="match status" value="1"/>
</dbReference>
<dbReference type="PANTHER" id="PTHR12126:SF11">
    <property type="entry name" value="NADH DEHYDROGENASE [UBIQUINONE] 1 ALPHA SUBCOMPLEX SUBUNIT 9, MITOCHONDRIAL"/>
    <property type="match status" value="1"/>
</dbReference>
<dbReference type="RefSeq" id="WP_090875466.1">
    <property type="nucleotide sequence ID" value="NZ_FMXQ01000002.1"/>
</dbReference>
<dbReference type="InterPro" id="IPR025695">
    <property type="entry name" value="DoxX-like"/>
</dbReference>
<dbReference type="GO" id="GO:0044877">
    <property type="term" value="F:protein-containing complex binding"/>
    <property type="evidence" value="ECO:0007669"/>
    <property type="project" value="TreeGrafter"/>
</dbReference>
<dbReference type="EMBL" id="FMXQ01000002">
    <property type="protein sequence ID" value="SDB15455.1"/>
    <property type="molecule type" value="Genomic_DNA"/>
</dbReference>
<feature type="transmembrane region" description="Helical" evidence="1">
    <location>
        <begin position="422"/>
        <end position="439"/>
    </location>
</feature>
<protein>
    <submittedName>
        <fullName evidence="3">Uncharacterized conserved protein YbjT, contains NAD(P)-binding and DUF2867 domains</fullName>
    </submittedName>
</protein>
<dbReference type="InterPro" id="IPR001509">
    <property type="entry name" value="Epimerase_deHydtase"/>
</dbReference>
<gene>
    <name evidence="3" type="ORF">SAMN02982931_01209</name>
</gene>
<sequence length="442" mass="46614">MNKPLPTVAILGASGLIGQAVATSLRRDGFPIVPIARRFTAAQRAVFGDALVVSSFVSLEAVDLERLLAETSADIVVNCAGVLQEGAHGRPDEVHSAFVARLVAALGASPAPSLLVQLSIPGRDEDDHTDFARTKRDAERTIRASLLPHVILRPGLVVAPAAYGGSAMIRALAALPIDLPTREAGSPFATTDICDIADTIAFVGRSWRDGARDWSATWEVVDRRKTTVGDVVNDFRDRFGGPKLRLPSASWLMGLGARLGDLAARLGWSPPIRSTALTEMRRGVAGDPEPWIAATGIEPTPLAATLDALPTTVQDRWFARLYLAKALIVASLVLFWCLSGLIALTVAFGAARAILVDHGFSTPVANAITVISSLVDIAIGVAIAFRRTCAWGLIAGIVGSLGYMAGALVLTPDLWIEPLGALVKTGPAIVLMLVALAILDDR</sequence>
<dbReference type="STRING" id="665467.SAMN02982931_01209"/>
<dbReference type="SUPFAM" id="SSF51735">
    <property type="entry name" value="NAD(P)-binding Rossmann-fold domains"/>
    <property type="match status" value="1"/>
</dbReference>
<keyword evidence="4" id="KW-1185">Reference proteome</keyword>
<dbReference type="Pfam" id="PF13781">
    <property type="entry name" value="DoxX_3"/>
    <property type="match status" value="1"/>
</dbReference>